<organism evidence="1 2">
    <name type="scientific">Rhodococcus erythropolis</name>
    <name type="common">Arthrobacter picolinophilus</name>
    <dbReference type="NCBI Taxonomy" id="1833"/>
    <lineage>
        <taxon>Bacteria</taxon>
        <taxon>Bacillati</taxon>
        <taxon>Actinomycetota</taxon>
        <taxon>Actinomycetes</taxon>
        <taxon>Mycobacteriales</taxon>
        <taxon>Nocardiaceae</taxon>
        <taxon>Rhodococcus</taxon>
        <taxon>Rhodococcus erythropolis group</taxon>
    </lineage>
</organism>
<dbReference type="AlphaFoldDB" id="A0A8I1D3A8"/>
<protein>
    <submittedName>
        <fullName evidence="1">Uncharacterized protein</fullName>
    </submittedName>
</protein>
<sequence>MPIRKNGDHYTHQMHGAQFHSYVAPSRGSRQLCAWHTELEPGNVGAPHTVSHEEVF</sequence>
<keyword evidence="2" id="KW-1185">Reference proteome</keyword>
<evidence type="ECO:0000313" key="2">
    <source>
        <dbReference type="Proteomes" id="UP000627573"/>
    </source>
</evidence>
<gene>
    <name evidence="1" type="ORF">I3517_03935</name>
</gene>
<dbReference type="Proteomes" id="UP000627573">
    <property type="component" value="Unassembled WGS sequence"/>
</dbReference>
<reference evidence="1 2" key="1">
    <citation type="submission" date="2020-12" db="EMBL/GenBank/DDBJ databases">
        <title>Draft genome sequence of furan degrading bacterial strain FUR100.</title>
        <authorList>
            <person name="Woiski C."/>
        </authorList>
    </citation>
    <scope>NUCLEOTIDE SEQUENCE [LARGE SCALE GENOMIC DNA]</scope>
    <source>
        <strain evidence="1 2">FUR100</strain>
    </source>
</reference>
<dbReference type="EMBL" id="JAECSB010000018">
    <property type="protein sequence ID" value="MBH5141765.1"/>
    <property type="molecule type" value="Genomic_DNA"/>
</dbReference>
<evidence type="ECO:0000313" key="1">
    <source>
        <dbReference type="EMBL" id="MBH5141765.1"/>
    </source>
</evidence>
<name>A0A8I1D3A8_RHOER</name>
<accession>A0A8I1D3A8</accession>
<dbReference type="RefSeq" id="WP_197940514.1">
    <property type="nucleotide sequence ID" value="NZ_JAECSB010000018.1"/>
</dbReference>
<proteinExistence type="predicted"/>
<comment type="caution">
    <text evidence="1">The sequence shown here is derived from an EMBL/GenBank/DDBJ whole genome shotgun (WGS) entry which is preliminary data.</text>
</comment>